<evidence type="ECO:0000313" key="3">
    <source>
        <dbReference type="Proteomes" id="UP001412067"/>
    </source>
</evidence>
<sequence length="92" mass="9718">MLPPRGKISPAHNVPRPTTTATSIATSASISPRIRRSPSAAISSAPRASANGLCSKTRMLRHGNAPFVRPPSPMSTPSCTYTAGARFRSECR</sequence>
<gene>
    <name evidence="2" type="ORF">KSP40_PGU014094</name>
</gene>
<name>A0ABR2M2X2_9ASPA</name>
<evidence type="ECO:0000313" key="2">
    <source>
        <dbReference type="EMBL" id="KAK8956351.1"/>
    </source>
</evidence>
<reference evidence="2 3" key="1">
    <citation type="journal article" date="2022" name="Nat. Plants">
        <title>Genomes of leafy and leafless Platanthera orchids illuminate the evolution of mycoheterotrophy.</title>
        <authorList>
            <person name="Li M.H."/>
            <person name="Liu K.W."/>
            <person name="Li Z."/>
            <person name="Lu H.C."/>
            <person name="Ye Q.L."/>
            <person name="Zhang D."/>
            <person name="Wang J.Y."/>
            <person name="Li Y.F."/>
            <person name="Zhong Z.M."/>
            <person name="Liu X."/>
            <person name="Yu X."/>
            <person name="Liu D.K."/>
            <person name="Tu X.D."/>
            <person name="Liu B."/>
            <person name="Hao Y."/>
            <person name="Liao X.Y."/>
            <person name="Jiang Y.T."/>
            <person name="Sun W.H."/>
            <person name="Chen J."/>
            <person name="Chen Y.Q."/>
            <person name="Ai Y."/>
            <person name="Zhai J.W."/>
            <person name="Wu S.S."/>
            <person name="Zhou Z."/>
            <person name="Hsiao Y.Y."/>
            <person name="Wu W.L."/>
            <person name="Chen Y.Y."/>
            <person name="Lin Y.F."/>
            <person name="Hsu J.L."/>
            <person name="Li C.Y."/>
            <person name="Wang Z.W."/>
            <person name="Zhao X."/>
            <person name="Zhong W.Y."/>
            <person name="Ma X.K."/>
            <person name="Ma L."/>
            <person name="Huang J."/>
            <person name="Chen G.Z."/>
            <person name="Huang M.Z."/>
            <person name="Huang L."/>
            <person name="Peng D.H."/>
            <person name="Luo Y.B."/>
            <person name="Zou S.Q."/>
            <person name="Chen S.P."/>
            <person name="Lan S."/>
            <person name="Tsai W.C."/>
            <person name="Van de Peer Y."/>
            <person name="Liu Z.J."/>
        </authorList>
    </citation>
    <scope>NUCLEOTIDE SEQUENCE [LARGE SCALE GENOMIC DNA]</scope>
    <source>
        <strain evidence="2">Lor288</strain>
    </source>
</reference>
<feature type="compositionally biased region" description="Low complexity" evidence="1">
    <location>
        <begin position="15"/>
        <end position="50"/>
    </location>
</feature>
<evidence type="ECO:0000256" key="1">
    <source>
        <dbReference type="SAM" id="MobiDB-lite"/>
    </source>
</evidence>
<protein>
    <submittedName>
        <fullName evidence="2">Uncharacterized protein</fullName>
    </submittedName>
</protein>
<dbReference type="Proteomes" id="UP001412067">
    <property type="component" value="Unassembled WGS sequence"/>
</dbReference>
<proteinExistence type="predicted"/>
<accession>A0ABR2M2X2</accession>
<dbReference type="EMBL" id="JBBWWR010000013">
    <property type="protein sequence ID" value="KAK8956351.1"/>
    <property type="molecule type" value="Genomic_DNA"/>
</dbReference>
<organism evidence="2 3">
    <name type="scientific">Platanthera guangdongensis</name>
    <dbReference type="NCBI Taxonomy" id="2320717"/>
    <lineage>
        <taxon>Eukaryota</taxon>
        <taxon>Viridiplantae</taxon>
        <taxon>Streptophyta</taxon>
        <taxon>Embryophyta</taxon>
        <taxon>Tracheophyta</taxon>
        <taxon>Spermatophyta</taxon>
        <taxon>Magnoliopsida</taxon>
        <taxon>Liliopsida</taxon>
        <taxon>Asparagales</taxon>
        <taxon>Orchidaceae</taxon>
        <taxon>Orchidoideae</taxon>
        <taxon>Orchideae</taxon>
        <taxon>Orchidinae</taxon>
        <taxon>Platanthera</taxon>
    </lineage>
</organism>
<keyword evidence="3" id="KW-1185">Reference proteome</keyword>
<comment type="caution">
    <text evidence="2">The sequence shown here is derived from an EMBL/GenBank/DDBJ whole genome shotgun (WGS) entry which is preliminary data.</text>
</comment>
<feature type="region of interest" description="Disordered" evidence="1">
    <location>
        <begin position="1"/>
        <end position="50"/>
    </location>
</feature>